<name>A0A437QAN0_9GAMM</name>
<dbReference type="SUPFAM" id="SSF46626">
    <property type="entry name" value="Cytochrome c"/>
    <property type="match status" value="1"/>
</dbReference>
<dbReference type="InterPro" id="IPR009056">
    <property type="entry name" value="Cyt_c-like_dom"/>
</dbReference>
<keyword evidence="1 4" id="KW-0349">Heme</keyword>
<dbReference type="InterPro" id="IPR036909">
    <property type="entry name" value="Cyt_c-like_dom_sf"/>
</dbReference>
<evidence type="ECO:0000313" key="7">
    <source>
        <dbReference type="EMBL" id="RVU31584.1"/>
    </source>
</evidence>
<evidence type="ECO:0000256" key="3">
    <source>
        <dbReference type="ARBA" id="ARBA00023004"/>
    </source>
</evidence>
<keyword evidence="3 4" id="KW-0408">Iron</keyword>
<dbReference type="PANTHER" id="PTHR30600">
    <property type="entry name" value="CYTOCHROME C PEROXIDASE-RELATED"/>
    <property type="match status" value="1"/>
</dbReference>
<dbReference type="GO" id="GO:0009055">
    <property type="term" value="F:electron transfer activity"/>
    <property type="evidence" value="ECO:0007669"/>
    <property type="project" value="InterPro"/>
</dbReference>
<sequence length="489" mass="53896">MQTLTSRWYFAASVLLTSALMAEVAVSGDHVAPAFDPTERLPAGSATYQGKLSKKALMHPAPNISFEDRMDFNLGNSLFEKLWVSSPSSTTASDGLGPLYNARSCARCHARVGRGHAPDPTVQNDSRTSMLMRLSIPAQTPQQKRLLAGFQAGVIDEPMYGSQLQDLSVQGLPAEGQWHVTYTPHEVVYPDGRKVVLRKPSYRVDQLAYGDLHPDVMLSPRVAQPMIGLGLLAAIETDDILTYEDELDRNHDGISGRANRVWNQTQGQIEIGRFGWKAGHPTLLQQNNSAFLADIGISTTTYPYGQGECTHRQEGCLALPNGNSEHLDSVEASAEMARLVTFYVGNLAVPAARNVSSPAYKAGREAFYTVGCQSCHRPSYLTSTNAPKPQAQQRIWPYTDLLLHDMGEGLADNRPEFLANGREWRTAPLWGVGLTELVNGHNQLLHDGRARSVEEAILWHGGEAEAVKQHFMQLPKTQRENLIRFVESL</sequence>
<dbReference type="InterPro" id="IPR051395">
    <property type="entry name" value="Cytochrome_c_Peroxidase/MauG"/>
</dbReference>
<feature type="signal peptide" evidence="5">
    <location>
        <begin position="1"/>
        <end position="22"/>
    </location>
</feature>
<dbReference type="PROSITE" id="PS51007">
    <property type="entry name" value="CYTC"/>
    <property type="match status" value="1"/>
</dbReference>
<dbReference type="PIRSF" id="PIRSF028099">
    <property type="entry name" value="DUF1111"/>
    <property type="match status" value="1"/>
</dbReference>
<dbReference type="InterPro" id="IPR010538">
    <property type="entry name" value="DHOR"/>
</dbReference>
<accession>A0A437QAN0</accession>
<proteinExistence type="predicted"/>
<comment type="caution">
    <text evidence="7">The sequence shown here is derived from an EMBL/GenBank/DDBJ whole genome shotgun (WGS) entry which is preliminary data.</text>
</comment>
<dbReference type="Gene3D" id="1.10.760.10">
    <property type="entry name" value="Cytochrome c-like domain"/>
    <property type="match status" value="1"/>
</dbReference>
<keyword evidence="8" id="KW-1185">Reference proteome</keyword>
<gene>
    <name evidence="7" type="ORF">EOE65_06300</name>
</gene>
<feature type="domain" description="Cytochrome c" evidence="6">
    <location>
        <begin position="358"/>
        <end position="489"/>
    </location>
</feature>
<evidence type="ECO:0000256" key="1">
    <source>
        <dbReference type="ARBA" id="ARBA00022617"/>
    </source>
</evidence>
<dbReference type="PANTHER" id="PTHR30600:SF4">
    <property type="entry name" value="CYTOCHROME C DOMAIN-CONTAINING PROTEIN"/>
    <property type="match status" value="1"/>
</dbReference>
<dbReference type="GO" id="GO:0046872">
    <property type="term" value="F:metal ion binding"/>
    <property type="evidence" value="ECO:0007669"/>
    <property type="project" value="UniProtKB-KW"/>
</dbReference>
<dbReference type="EMBL" id="SACQ01000002">
    <property type="protein sequence ID" value="RVU31584.1"/>
    <property type="molecule type" value="Genomic_DNA"/>
</dbReference>
<dbReference type="GO" id="GO:0004130">
    <property type="term" value="F:cytochrome-c peroxidase activity"/>
    <property type="evidence" value="ECO:0007669"/>
    <property type="project" value="TreeGrafter"/>
</dbReference>
<dbReference type="Pfam" id="PF06537">
    <property type="entry name" value="DHOR"/>
    <property type="match status" value="1"/>
</dbReference>
<evidence type="ECO:0000256" key="5">
    <source>
        <dbReference type="SAM" id="SignalP"/>
    </source>
</evidence>
<feature type="chain" id="PRO_5019496896" evidence="5">
    <location>
        <begin position="23"/>
        <end position="489"/>
    </location>
</feature>
<evidence type="ECO:0000259" key="6">
    <source>
        <dbReference type="PROSITE" id="PS51007"/>
    </source>
</evidence>
<evidence type="ECO:0000256" key="2">
    <source>
        <dbReference type="ARBA" id="ARBA00022723"/>
    </source>
</evidence>
<protein>
    <submittedName>
        <fullName evidence="7">Thiol oxidoreductase</fullName>
    </submittedName>
</protein>
<keyword evidence="2 4" id="KW-0479">Metal-binding</keyword>
<reference evidence="7 8" key="1">
    <citation type="submission" date="2019-01" db="EMBL/GenBank/DDBJ databases">
        <authorList>
            <person name="Chen W.-M."/>
        </authorList>
    </citation>
    <scope>NUCLEOTIDE SEQUENCE [LARGE SCALE GENOMIC DNA]</scope>
    <source>
        <strain evidence="7 8">HPM-16</strain>
    </source>
</reference>
<dbReference type="GO" id="GO:0020037">
    <property type="term" value="F:heme binding"/>
    <property type="evidence" value="ECO:0007669"/>
    <property type="project" value="InterPro"/>
</dbReference>
<evidence type="ECO:0000256" key="4">
    <source>
        <dbReference type="PROSITE-ProRule" id="PRU00433"/>
    </source>
</evidence>
<dbReference type="AlphaFoldDB" id="A0A437QAN0"/>
<evidence type="ECO:0000313" key="8">
    <source>
        <dbReference type="Proteomes" id="UP000282818"/>
    </source>
</evidence>
<dbReference type="Proteomes" id="UP000282818">
    <property type="component" value="Unassembled WGS sequence"/>
</dbReference>
<dbReference type="RefSeq" id="WP_127693443.1">
    <property type="nucleotide sequence ID" value="NZ_SACQ01000002.1"/>
</dbReference>
<keyword evidence="5" id="KW-0732">Signal</keyword>
<organism evidence="7 8">
    <name type="scientific">Neptunomonas marina</name>
    <dbReference type="NCBI Taxonomy" id="1815562"/>
    <lineage>
        <taxon>Bacteria</taxon>
        <taxon>Pseudomonadati</taxon>
        <taxon>Pseudomonadota</taxon>
        <taxon>Gammaproteobacteria</taxon>
        <taxon>Oceanospirillales</taxon>
        <taxon>Oceanospirillaceae</taxon>
        <taxon>Neptunomonas</taxon>
    </lineage>
</organism>